<evidence type="ECO:0000313" key="2">
    <source>
        <dbReference type="EMBL" id="KAG7427437.1"/>
    </source>
</evidence>
<dbReference type="EMBL" id="JAELUR010000009">
    <property type="protein sequence ID" value="KAG7427437.1"/>
    <property type="molecule type" value="Genomic_DNA"/>
</dbReference>
<name>A0A8J5Q1V6_FUSOX</name>
<evidence type="ECO:0000313" key="3">
    <source>
        <dbReference type="Proteomes" id="UP000693942"/>
    </source>
</evidence>
<proteinExistence type="predicted"/>
<protein>
    <submittedName>
        <fullName evidence="2">Uncharacterized protein</fullName>
    </submittedName>
</protein>
<comment type="caution">
    <text evidence="2">The sequence shown here is derived from an EMBL/GenBank/DDBJ whole genome shotgun (WGS) entry which is preliminary data.</text>
</comment>
<accession>A0A8J5Q1V6</accession>
<feature type="compositionally biased region" description="Basic residues" evidence="1">
    <location>
        <begin position="199"/>
        <end position="208"/>
    </location>
</feature>
<dbReference type="AlphaFoldDB" id="A0A8J5Q1V6"/>
<dbReference type="Proteomes" id="UP000693942">
    <property type="component" value="Unassembled WGS sequence"/>
</dbReference>
<organism evidence="2 3">
    <name type="scientific">Fusarium oxysporum f. sp. raphani</name>
    <dbReference type="NCBI Taxonomy" id="96318"/>
    <lineage>
        <taxon>Eukaryota</taxon>
        <taxon>Fungi</taxon>
        <taxon>Dikarya</taxon>
        <taxon>Ascomycota</taxon>
        <taxon>Pezizomycotina</taxon>
        <taxon>Sordariomycetes</taxon>
        <taxon>Hypocreomycetidae</taxon>
        <taxon>Hypocreales</taxon>
        <taxon>Nectriaceae</taxon>
        <taxon>Fusarium</taxon>
        <taxon>Fusarium oxysporum species complex</taxon>
    </lineage>
</organism>
<evidence type="ECO:0000256" key="1">
    <source>
        <dbReference type="SAM" id="MobiDB-lite"/>
    </source>
</evidence>
<feature type="region of interest" description="Disordered" evidence="1">
    <location>
        <begin position="497"/>
        <end position="522"/>
    </location>
</feature>
<reference evidence="2" key="1">
    <citation type="submission" date="2021-04" db="EMBL/GenBank/DDBJ databases">
        <title>First draft genome resource for Brassicaceae pathogens Fusarium oxysporum f. sp. raphani and Fusarium oxysporum f. sp. rapae.</title>
        <authorList>
            <person name="Asai S."/>
        </authorList>
    </citation>
    <scope>NUCLEOTIDE SEQUENCE</scope>
    <source>
        <strain evidence="2">Tf1262</strain>
    </source>
</reference>
<feature type="compositionally biased region" description="Polar residues" evidence="1">
    <location>
        <begin position="165"/>
        <end position="178"/>
    </location>
</feature>
<gene>
    <name evidence="2" type="ORF">Forpi1262_v012006</name>
</gene>
<feature type="region of interest" description="Disordered" evidence="1">
    <location>
        <begin position="139"/>
        <end position="241"/>
    </location>
</feature>
<sequence length="694" mass="77329">MIGSRVVVKHFSPSKSLDCNIAWWFSYLTLFGKERRGVMVLCILAYDGHCVMVLQVAAQKYEGNMVLLSSTTHRATITYGKKRNRGILRTLGTRRQRAIPKPLLPDRLQAEFHINNPPKQASRKREMVDPQTADEMASWLLDDSTPERLSSRGENLSPKKRRTTTPRNSLSIDSSQAISPLDLPSPIKTPLRALDNHPRTSRMGKHSPPKALGRVPRRAATTGRHTDTSQKRPSTSLQRRHWPTRSLSYDPLKFHPTKDFAAATSVAFNTCDKNARNRVAEGCQIPHIQNRCAAEEITGKLAAMLAATNALKPSPQQANCSTSRFGRMVPSKVRAKVSNAWDRFHPKVMNHEETQAPAFPPQAMNKAIGGFEGAFNIELRLNEGGNLNKSKVQQIVGGRVNRKPLADDGKSLRNGKLVEDPFSERADRRALTCFENRLKQGSNDGQKTPPPSLCNPFESEKGFDDNIEDRFLNSTPVGSSTPRILIVRPSTSSSGCCSAVSDMRTPEKHCNEKPGSLSTSGRKEIGQHHFSGHKLLDPGDDVLVNSVTQARRLSEKANRDLHISNRMKKHPSPSKEALEKLDLQLQQYTHVRVSEPVKHDINELGMESMDASPSLKAYERKRLSLTRLSVTNIDELVDPVCGNVHHRRGSSTSMLQLVRSPYVLQNSVKLHKDIRLAPPYRPAGVSPSDVDELH</sequence>